<proteinExistence type="predicted"/>
<dbReference type="Proteomes" id="UP000649753">
    <property type="component" value="Unassembled WGS sequence"/>
</dbReference>
<evidence type="ECO:0008006" key="4">
    <source>
        <dbReference type="Google" id="ProtNLM"/>
    </source>
</evidence>
<keyword evidence="3" id="KW-1185">Reference proteome</keyword>
<evidence type="ECO:0000313" key="3">
    <source>
        <dbReference type="Proteomes" id="UP000649753"/>
    </source>
</evidence>
<accession>A0A927R9H4</accession>
<evidence type="ECO:0000256" key="1">
    <source>
        <dbReference type="SAM" id="MobiDB-lite"/>
    </source>
</evidence>
<dbReference type="RefSeq" id="WP_225945842.1">
    <property type="nucleotide sequence ID" value="NZ_JADBEB010000001.1"/>
</dbReference>
<reference evidence="2" key="1">
    <citation type="submission" date="2020-10" db="EMBL/GenBank/DDBJ databases">
        <title>Sequencing the genomes of 1000 actinobacteria strains.</title>
        <authorList>
            <person name="Klenk H.-P."/>
        </authorList>
    </citation>
    <scope>NUCLEOTIDE SEQUENCE</scope>
    <source>
        <strain evidence="2">DSM 46832</strain>
    </source>
</reference>
<organism evidence="2 3">
    <name type="scientific">Plantactinospora soyae</name>
    <dbReference type="NCBI Taxonomy" id="1544732"/>
    <lineage>
        <taxon>Bacteria</taxon>
        <taxon>Bacillati</taxon>
        <taxon>Actinomycetota</taxon>
        <taxon>Actinomycetes</taxon>
        <taxon>Micromonosporales</taxon>
        <taxon>Micromonosporaceae</taxon>
        <taxon>Plantactinospora</taxon>
    </lineage>
</organism>
<name>A0A927R9H4_9ACTN</name>
<gene>
    <name evidence="2" type="ORF">H4W31_007082</name>
</gene>
<dbReference type="Gene3D" id="3.10.490.10">
    <property type="entry name" value="Gamma-glutamyl cyclotransferase-like"/>
    <property type="match status" value="1"/>
</dbReference>
<protein>
    <recommendedName>
        <fullName evidence="4">Histone deacetylase</fullName>
    </recommendedName>
</protein>
<dbReference type="AlphaFoldDB" id="A0A927R9H4"/>
<comment type="caution">
    <text evidence="2">The sequence shown here is derived from an EMBL/GenBank/DDBJ whole genome shotgun (WGS) entry which is preliminary data.</text>
</comment>
<dbReference type="EMBL" id="JADBEB010000001">
    <property type="protein sequence ID" value="MBE1491444.1"/>
    <property type="molecule type" value="Genomic_DNA"/>
</dbReference>
<sequence>MPPGPRSPSEPDGPGTEARALVWYVAYGSNMHAARLRYYLAGGRPEGGLRRYPGCRDGRPPRRTVPVMLPGGIYFALESMAWTGGMAFYDPELPGRAAARGYLITAGQFADIATQEMYQPPGRDLDLLEEAVAQGRVCLGPGRYETLVCAGTRDGHPLLTFTAPWHAAEVEWAPPAPRYLAMIASGLHEAHGWTPARITGYLAGRPGIAGRWPSAEVGEVVLRALDARVPSGPGKRAGSGPGAVSRSPDRADTAGGWPSV</sequence>
<feature type="region of interest" description="Disordered" evidence="1">
    <location>
        <begin position="229"/>
        <end position="260"/>
    </location>
</feature>
<evidence type="ECO:0000313" key="2">
    <source>
        <dbReference type="EMBL" id="MBE1491444.1"/>
    </source>
</evidence>